<organism evidence="2 3">
    <name type="scientific">Candidatus Lloydbacteria bacterium RIFCSPHIGHO2_01_FULL_49_22</name>
    <dbReference type="NCBI Taxonomy" id="1798658"/>
    <lineage>
        <taxon>Bacteria</taxon>
        <taxon>Candidatus Lloydiibacteriota</taxon>
    </lineage>
</organism>
<name>A0A1G2CZE2_9BACT</name>
<evidence type="ECO:0008006" key="4">
    <source>
        <dbReference type="Google" id="ProtNLM"/>
    </source>
</evidence>
<feature type="chain" id="PRO_5009582439" description="Ig-like domain-containing protein" evidence="1">
    <location>
        <begin position="22"/>
        <end position="132"/>
    </location>
</feature>
<gene>
    <name evidence="2" type="ORF">A2845_03685</name>
</gene>
<sequence>MKRLISAFALAATIIAPSVFAGEPKLPAYIGTWESYVLKCIPKPDVELTITVYTPKNATNHDIIKTFDKKEKRVAQLEFIPEETDAIKFTWLNKEEWVKQDFTLKKESGEKLVQAFETALGISMKEYSSCIK</sequence>
<dbReference type="Proteomes" id="UP000177122">
    <property type="component" value="Unassembled WGS sequence"/>
</dbReference>
<evidence type="ECO:0000313" key="3">
    <source>
        <dbReference type="Proteomes" id="UP000177122"/>
    </source>
</evidence>
<reference evidence="2 3" key="1">
    <citation type="journal article" date="2016" name="Nat. Commun.">
        <title>Thousands of microbial genomes shed light on interconnected biogeochemical processes in an aquifer system.</title>
        <authorList>
            <person name="Anantharaman K."/>
            <person name="Brown C.T."/>
            <person name="Hug L.A."/>
            <person name="Sharon I."/>
            <person name="Castelle C.J."/>
            <person name="Probst A.J."/>
            <person name="Thomas B.C."/>
            <person name="Singh A."/>
            <person name="Wilkins M.J."/>
            <person name="Karaoz U."/>
            <person name="Brodie E.L."/>
            <person name="Williams K.H."/>
            <person name="Hubbard S.S."/>
            <person name="Banfield J.F."/>
        </authorList>
    </citation>
    <scope>NUCLEOTIDE SEQUENCE [LARGE SCALE GENOMIC DNA]</scope>
</reference>
<proteinExistence type="predicted"/>
<dbReference type="AlphaFoldDB" id="A0A1G2CZE2"/>
<protein>
    <recommendedName>
        <fullName evidence="4">Ig-like domain-containing protein</fullName>
    </recommendedName>
</protein>
<accession>A0A1G2CZE2</accession>
<feature type="signal peptide" evidence="1">
    <location>
        <begin position="1"/>
        <end position="21"/>
    </location>
</feature>
<evidence type="ECO:0000313" key="2">
    <source>
        <dbReference type="EMBL" id="OGZ05878.1"/>
    </source>
</evidence>
<keyword evidence="1" id="KW-0732">Signal</keyword>
<evidence type="ECO:0000256" key="1">
    <source>
        <dbReference type="SAM" id="SignalP"/>
    </source>
</evidence>
<comment type="caution">
    <text evidence="2">The sequence shown here is derived from an EMBL/GenBank/DDBJ whole genome shotgun (WGS) entry which is preliminary data.</text>
</comment>
<dbReference type="EMBL" id="MHLI01000006">
    <property type="protein sequence ID" value="OGZ05878.1"/>
    <property type="molecule type" value="Genomic_DNA"/>
</dbReference>